<dbReference type="AlphaFoldDB" id="A0A6A6GN47"/>
<sequence length="200" mass="22605">MVLGGRKGRGKGVDWQGVVDMVVGRYGDRIESWTSGKARTLEALKGEVMEMLRPFVDADHRDEGEEVERCARQFWPATVEREADDLGTAAKAVKEVCHAVCQGLYTAGKAETYRQAIQTLQALRQWLGWTTWKRCRGCSVDEICFLPIWPMGSEQDFEHPQCLDEVPMDEKHNGYWGRPGPPPGKDRRKQPGSSKGRRRG</sequence>
<dbReference type="PANTHER" id="PTHR35204:SF1">
    <property type="entry name" value="ENTEROTOXIN"/>
    <property type="match status" value="1"/>
</dbReference>
<feature type="region of interest" description="Disordered" evidence="1">
    <location>
        <begin position="168"/>
        <end position="200"/>
    </location>
</feature>
<accession>A0A6A6GN47</accession>
<dbReference type="EMBL" id="ML992502">
    <property type="protein sequence ID" value="KAF2227048.1"/>
    <property type="molecule type" value="Genomic_DNA"/>
</dbReference>
<reference evidence="3" key="1">
    <citation type="journal article" date="2020" name="Stud. Mycol.">
        <title>101 Dothideomycetes genomes: A test case for predicting lifestyles and emergence of pathogens.</title>
        <authorList>
            <person name="Haridas S."/>
            <person name="Albert R."/>
            <person name="Binder M."/>
            <person name="Bloem J."/>
            <person name="LaButti K."/>
            <person name="Salamov A."/>
            <person name="Andreopoulos B."/>
            <person name="Baker S."/>
            <person name="Barry K."/>
            <person name="Bills G."/>
            <person name="Bluhm B."/>
            <person name="Cannon C."/>
            <person name="Castanera R."/>
            <person name="Culley D."/>
            <person name="Daum C."/>
            <person name="Ezra D."/>
            <person name="Gonzalez J."/>
            <person name="Henrissat B."/>
            <person name="Kuo A."/>
            <person name="Liang C."/>
            <person name="Lipzen A."/>
            <person name="Lutzoni F."/>
            <person name="Magnuson J."/>
            <person name="Mondo S."/>
            <person name="Nolan M."/>
            <person name="Ohm R."/>
            <person name="Pangilinan J."/>
            <person name="Park H.-J."/>
            <person name="Ramirez L."/>
            <person name="Alfaro M."/>
            <person name="Sun H."/>
            <person name="Tritt A."/>
            <person name="Yoshinaga Y."/>
            <person name="Zwiers L.-H."/>
            <person name="Turgeon B."/>
            <person name="Goodwin S."/>
            <person name="Spatafora J."/>
            <person name="Crous P."/>
            <person name="Grigoriev I."/>
        </authorList>
    </citation>
    <scope>NUCLEOTIDE SEQUENCE [LARGE SCALE GENOMIC DNA]</scope>
    <source>
        <strain evidence="3">CECT 20119</strain>
    </source>
</reference>
<evidence type="ECO:0000313" key="3">
    <source>
        <dbReference type="Proteomes" id="UP000799538"/>
    </source>
</evidence>
<evidence type="ECO:0000313" key="2">
    <source>
        <dbReference type="EMBL" id="KAF2227048.1"/>
    </source>
</evidence>
<feature type="compositionally biased region" description="Basic residues" evidence="1">
    <location>
        <begin position="186"/>
        <end position="200"/>
    </location>
</feature>
<protein>
    <submittedName>
        <fullName evidence="2">Uncharacterized protein</fullName>
    </submittedName>
</protein>
<evidence type="ECO:0000256" key="1">
    <source>
        <dbReference type="SAM" id="MobiDB-lite"/>
    </source>
</evidence>
<dbReference type="PANTHER" id="PTHR35204">
    <property type="entry name" value="YALI0A21131P"/>
    <property type="match status" value="1"/>
</dbReference>
<dbReference type="OrthoDB" id="10261782at2759"/>
<organism evidence="2 3">
    <name type="scientific">Elsinoe ampelina</name>
    <dbReference type="NCBI Taxonomy" id="302913"/>
    <lineage>
        <taxon>Eukaryota</taxon>
        <taxon>Fungi</taxon>
        <taxon>Dikarya</taxon>
        <taxon>Ascomycota</taxon>
        <taxon>Pezizomycotina</taxon>
        <taxon>Dothideomycetes</taxon>
        <taxon>Dothideomycetidae</taxon>
        <taxon>Myriangiales</taxon>
        <taxon>Elsinoaceae</taxon>
        <taxon>Elsinoe</taxon>
    </lineage>
</organism>
<dbReference type="InterPro" id="IPR038921">
    <property type="entry name" value="YOR389W-like"/>
</dbReference>
<keyword evidence="3" id="KW-1185">Reference proteome</keyword>
<name>A0A6A6GN47_9PEZI</name>
<proteinExistence type="predicted"/>
<dbReference type="Proteomes" id="UP000799538">
    <property type="component" value="Unassembled WGS sequence"/>
</dbReference>
<gene>
    <name evidence="2" type="ORF">BDZ85DRAFT_257170</name>
</gene>